<dbReference type="Gene3D" id="3.40.800.20">
    <property type="entry name" value="Histone deacetylase domain"/>
    <property type="match status" value="2"/>
</dbReference>
<sequence>MDQKKRSQSATLAEVKRHNRQLRSAGAGLHYLMEGLSLDVLQAQAQGTGLVYDDRMLKTRCLWDDGYAENPHRLTVIHEALLSHGLLQECCQIPARLATEAEILAVHSPEYLHQVISSQKMEKNELMKLSERMDGVFFHPSTYESASLAAGSTVDLVEQIVEKKLRNGFAVVRPPGHHAQHTEANGNCIFNNVAIAAQHALDNLSVNRILIVDWDVHHGQGTQRAFYHDPRVLCFSIHRYEEGEFWPNLRESNYDQIGKGKGLKYNINVPINQTGSTDADYLAFIQQILLPVAYEYSPQLVIVSGGFDAAVGDAEGKGYVTPAGYAAMLHMLMSLAEGRVAVVLEGGYCLPSLAESSALCVRTLLGHPCPQLSDQSTHHLDAFIRSTVKTILNVIRVLRPFWRCFVYQDDAEGEEHLPLCQAFCLTVYCIFEVVLNRTCVVYDPQMRLHKSTSMQNHPERPDRISRIYQKLKDCGLVERCKVLPSRAATIEEILLAHTSDHVKRVEEFQDLSLEELHSLECDFNSVYLSQEAYQCARIAVGCTLNVVDEIATGQSCNGVAVIRPPGHHAEEDRPMGFCYFNNVAIAARYAQKEHGLKKILILDWDVHHGNGTQHIFDHDPSVLYISIHRRDNGFFFPMGDDNDFYQVGLGGGEGFNINIPWEMGGMGDSEYIATFQQIVMPVAYEFNPDLVLISAGFDAAKGDPLGGCAITPEGYAHLTHMLTGLAHGRVILALEGGYNLNSISESMASCTSILLDDLCPPLVVNPVKKSAARSIQSTIKVHQNFWQSLRFSGIYSQVMSPH</sequence>
<dbReference type="OrthoDB" id="424012at2759"/>
<dbReference type="InterPro" id="IPR003084">
    <property type="entry name" value="HDAC_I/II"/>
</dbReference>
<dbReference type="GO" id="GO:0141221">
    <property type="term" value="F:histone deacetylase activity, hydrolytic mechanism"/>
    <property type="evidence" value="ECO:0007669"/>
    <property type="project" value="UniProtKB-EC"/>
</dbReference>
<dbReference type="EMBL" id="AMQN01009248">
    <property type="status" value="NOT_ANNOTATED_CDS"/>
    <property type="molecule type" value="Genomic_DNA"/>
</dbReference>
<accession>R7U641</accession>
<reference evidence="10 12" key="2">
    <citation type="journal article" date="2013" name="Nature">
        <title>Insights into bilaterian evolution from three spiralian genomes.</title>
        <authorList>
            <person name="Simakov O."/>
            <person name="Marletaz F."/>
            <person name="Cho S.J."/>
            <person name="Edsinger-Gonzales E."/>
            <person name="Havlak P."/>
            <person name="Hellsten U."/>
            <person name="Kuo D.H."/>
            <person name="Larsson T."/>
            <person name="Lv J."/>
            <person name="Arendt D."/>
            <person name="Savage R."/>
            <person name="Osoegawa K."/>
            <person name="de Jong P."/>
            <person name="Grimwood J."/>
            <person name="Chapman J.A."/>
            <person name="Shapiro H."/>
            <person name="Aerts A."/>
            <person name="Otillar R.P."/>
            <person name="Terry A.Y."/>
            <person name="Boore J.L."/>
            <person name="Grigoriev I.V."/>
            <person name="Lindberg D.R."/>
            <person name="Seaver E.C."/>
            <person name="Weisblat D.A."/>
            <person name="Putnam N.H."/>
            <person name="Rokhsar D.S."/>
        </authorList>
    </citation>
    <scope>NUCLEOTIDE SEQUENCE</scope>
    <source>
        <strain evidence="10 12">I ESC-2004</strain>
    </source>
</reference>
<evidence type="ECO:0000256" key="2">
    <source>
        <dbReference type="ARBA" id="ARBA00006457"/>
    </source>
</evidence>
<keyword evidence="7" id="KW-0156">Chromatin regulator</keyword>
<keyword evidence="8" id="KW-0539">Nucleus</keyword>
<dbReference type="InterPro" id="IPR023801">
    <property type="entry name" value="His_deacetylse_dom"/>
</dbReference>
<dbReference type="FunCoup" id="R7U641">
    <property type="interactions" value="1102"/>
</dbReference>
<dbReference type="InterPro" id="IPR037138">
    <property type="entry name" value="His_deacetylse_dom_sf"/>
</dbReference>
<dbReference type="InterPro" id="IPR023696">
    <property type="entry name" value="Ureohydrolase_dom_sf"/>
</dbReference>
<dbReference type="EMBL" id="KB305044">
    <property type="protein sequence ID" value="ELU01419.1"/>
    <property type="molecule type" value="Genomic_DNA"/>
</dbReference>
<dbReference type="PANTHER" id="PTHR10625">
    <property type="entry name" value="HISTONE DEACETYLASE HDAC1-RELATED"/>
    <property type="match status" value="1"/>
</dbReference>
<dbReference type="InterPro" id="IPR000286">
    <property type="entry name" value="HDACs"/>
</dbReference>
<keyword evidence="5" id="KW-0678">Repressor</keyword>
<keyword evidence="6" id="KW-0378">Hydrolase</keyword>
<evidence type="ECO:0000256" key="8">
    <source>
        <dbReference type="ARBA" id="ARBA00023242"/>
    </source>
</evidence>
<proteinExistence type="inferred from homology"/>
<evidence type="ECO:0000256" key="7">
    <source>
        <dbReference type="ARBA" id="ARBA00022853"/>
    </source>
</evidence>
<dbReference type="FunFam" id="3.40.800.20:FF:000005">
    <property type="entry name" value="histone deacetylase 6"/>
    <property type="match status" value="2"/>
</dbReference>
<dbReference type="PRINTS" id="PR01271">
    <property type="entry name" value="HISDACETLASE"/>
</dbReference>
<dbReference type="HOGENOM" id="CLU_007727_2_0_1"/>
<dbReference type="Pfam" id="PF00850">
    <property type="entry name" value="Hist_deacetyl"/>
    <property type="match status" value="2"/>
</dbReference>
<dbReference type="GO" id="GO:0040029">
    <property type="term" value="P:epigenetic regulation of gene expression"/>
    <property type="evidence" value="ECO:0007669"/>
    <property type="project" value="TreeGrafter"/>
</dbReference>
<organism evidence="10">
    <name type="scientific">Capitella teleta</name>
    <name type="common">Polychaete worm</name>
    <dbReference type="NCBI Taxonomy" id="283909"/>
    <lineage>
        <taxon>Eukaryota</taxon>
        <taxon>Metazoa</taxon>
        <taxon>Spiralia</taxon>
        <taxon>Lophotrochozoa</taxon>
        <taxon>Annelida</taxon>
        <taxon>Polychaeta</taxon>
        <taxon>Sedentaria</taxon>
        <taxon>Scolecida</taxon>
        <taxon>Capitellidae</taxon>
        <taxon>Capitella</taxon>
    </lineage>
</organism>
<keyword evidence="12" id="KW-1185">Reference proteome</keyword>
<evidence type="ECO:0000256" key="3">
    <source>
        <dbReference type="ARBA" id="ARBA00007738"/>
    </source>
</evidence>
<comment type="subcellular location">
    <subcellularLocation>
        <location evidence="1">Nucleus</location>
    </subcellularLocation>
</comment>
<evidence type="ECO:0000256" key="4">
    <source>
        <dbReference type="ARBA" id="ARBA00012111"/>
    </source>
</evidence>
<dbReference type="EC" id="3.5.1.98" evidence="4"/>
<evidence type="ECO:0000313" key="10">
    <source>
        <dbReference type="EMBL" id="ELU01419.1"/>
    </source>
</evidence>
<evidence type="ECO:0000256" key="6">
    <source>
        <dbReference type="ARBA" id="ARBA00022801"/>
    </source>
</evidence>
<reference evidence="12" key="1">
    <citation type="submission" date="2012-12" db="EMBL/GenBank/DDBJ databases">
        <authorList>
            <person name="Hellsten U."/>
            <person name="Grimwood J."/>
            <person name="Chapman J.A."/>
            <person name="Shapiro H."/>
            <person name="Aerts A."/>
            <person name="Otillar R.P."/>
            <person name="Terry A.Y."/>
            <person name="Boore J.L."/>
            <person name="Simakov O."/>
            <person name="Marletaz F."/>
            <person name="Cho S.-J."/>
            <person name="Edsinger-Gonzales E."/>
            <person name="Havlak P."/>
            <person name="Kuo D.-H."/>
            <person name="Larsson T."/>
            <person name="Lv J."/>
            <person name="Arendt D."/>
            <person name="Savage R."/>
            <person name="Osoegawa K."/>
            <person name="de Jong P."/>
            <person name="Lindberg D.R."/>
            <person name="Seaver E.C."/>
            <person name="Weisblat D.A."/>
            <person name="Putnam N.H."/>
            <person name="Grigoriev I.V."/>
            <person name="Rokhsar D.S."/>
        </authorList>
    </citation>
    <scope>NUCLEOTIDE SEQUENCE</scope>
    <source>
        <strain evidence="12">I ESC-2004</strain>
    </source>
</reference>
<evidence type="ECO:0000256" key="1">
    <source>
        <dbReference type="ARBA" id="ARBA00004123"/>
    </source>
</evidence>
<dbReference type="SUPFAM" id="SSF52768">
    <property type="entry name" value="Arginase/deacetylase"/>
    <property type="match status" value="2"/>
</dbReference>
<protein>
    <recommendedName>
        <fullName evidence="4">histone deacetylase</fullName>
        <ecNumber evidence="4">3.5.1.98</ecNumber>
    </recommendedName>
</protein>
<comment type="similarity">
    <text evidence="2">Belongs to the histone deacetylase family. HD type 1 subfamily.</text>
</comment>
<reference evidence="11" key="3">
    <citation type="submission" date="2015-06" db="UniProtKB">
        <authorList>
            <consortium name="EnsemblMetazoa"/>
        </authorList>
    </citation>
    <scope>IDENTIFICATION</scope>
</reference>
<gene>
    <name evidence="10" type="ORF">CAPTEDRAFT_126869</name>
</gene>
<name>R7U641_CAPTE</name>
<dbReference type="Proteomes" id="UP000014760">
    <property type="component" value="Unassembled WGS sequence"/>
</dbReference>
<dbReference type="GO" id="GO:0000118">
    <property type="term" value="C:histone deacetylase complex"/>
    <property type="evidence" value="ECO:0007669"/>
    <property type="project" value="TreeGrafter"/>
</dbReference>
<dbReference type="PANTHER" id="PTHR10625:SF38">
    <property type="entry name" value="HISTONE DEACETYLASE 6, ISOFORM G"/>
    <property type="match status" value="1"/>
</dbReference>
<dbReference type="STRING" id="283909.R7U641"/>
<feature type="domain" description="Histone deacetylase" evidence="9">
    <location>
        <begin position="68"/>
        <end position="363"/>
    </location>
</feature>
<evidence type="ECO:0000313" key="11">
    <source>
        <dbReference type="EnsemblMetazoa" id="CapteP126869"/>
    </source>
</evidence>
<dbReference type="EnsemblMetazoa" id="CapteT126869">
    <property type="protein sequence ID" value="CapteP126869"/>
    <property type="gene ID" value="CapteG126869"/>
</dbReference>
<evidence type="ECO:0000256" key="5">
    <source>
        <dbReference type="ARBA" id="ARBA00022491"/>
    </source>
</evidence>
<dbReference type="OMA" id="VTNGFAM"/>
<comment type="similarity">
    <text evidence="3">Belongs to the histone deacetylase family. HD type 2 subfamily.</text>
</comment>
<dbReference type="CDD" id="cd10002">
    <property type="entry name" value="HDAC10_HDAC6-dom1"/>
    <property type="match status" value="1"/>
</dbReference>
<evidence type="ECO:0000259" key="9">
    <source>
        <dbReference type="Pfam" id="PF00850"/>
    </source>
</evidence>
<dbReference type="PRINTS" id="PR01270">
    <property type="entry name" value="HDASUPER"/>
</dbReference>
<dbReference type="AlphaFoldDB" id="R7U641"/>
<evidence type="ECO:0000313" key="12">
    <source>
        <dbReference type="Proteomes" id="UP000014760"/>
    </source>
</evidence>
<feature type="domain" description="Histone deacetylase" evidence="9">
    <location>
        <begin position="457"/>
        <end position="753"/>
    </location>
</feature>